<evidence type="ECO:0000313" key="3">
    <source>
        <dbReference type="Proteomes" id="UP000215693"/>
    </source>
</evidence>
<dbReference type="NCBIfam" id="TIGR01716">
    <property type="entry name" value="RGG_Cterm"/>
    <property type="match status" value="1"/>
</dbReference>
<dbReference type="CDD" id="cd00093">
    <property type="entry name" value="HTH_XRE"/>
    <property type="match status" value="1"/>
</dbReference>
<dbReference type="PROSITE" id="PS50943">
    <property type="entry name" value="HTH_CROC1"/>
    <property type="match status" value="1"/>
</dbReference>
<dbReference type="Proteomes" id="UP000215693">
    <property type="component" value="Unassembled WGS sequence"/>
</dbReference>
<proteinExistence type="predicted"/>
<comment type="caution">
    <text evidence="2">The sequence shown here is derived from an EMBL/GenBank/DDBJ whole genome shotgun (WGS) entry which is preliminary data.</text>
</comment>
<dbReference type="SMART" id="SM00530">
    <property type="entry name" value="HTH_XRE"/>
    <property type="match status" value="1"/>
</dbReference>
<evidence type="ECO:0000259" key="1">
    <source>
        <dbReference type="PROSITE" id="PS50943"/>
    </source>
</evidence>
<dbReference type="GO" id="GO:0003677">
    <property type="term" value="F:DNA binding"/>
    <property type="evidence" value="ECO:0007669"/>
    <property type="project" value="InterPro"/>
</dbReference>
<accession>A0A9X6P233</accession>
<dbReference type="AlphaFoldDB" id="A0A9X6P233"/>
<dbReference type="InterPro" id="IPR001387">
    <property type="entry name" value="Cro/C1-type_HTH"/>
</dbReference>
<dbReference type="RefSeq" id="WP_094497394.1">
    <property type="nucleotide sequence ID" value="NZ_NGOD01000022.1"/>
</dbReference>
<dbReference type="InterPro" id="IPR010982">
    <property type="entry name" value="Lambda_DNA-bd_dom_sf"/>
</dbReference>
<dbReference type="Pfam" id="PF01381">
    <property type="entry name" value="HTH_3"/>
    <property type="match status" value="1"/>
</dbReference>
<protein>
    <submittedName>
        <fullName evidence="2">XRE family transcriptional regulator</fullName>
    </submittedName>
</protein>
<organism evidence="2 3">
    <name type="scientific">Lactobacillus johnsonii</name>
    <dbReference type="NCBI Taxonomy" id="33959"/>
    <lineage>
        <taxon>Bacteria</taxon>
        <taxon>Bacillati</taxon>
        <taxon>Bacillota</taxon>
        <taxon>Bacilli</taxon>
        <taxon>Lactobacillales</taxon>
        <taxon>Lactobacillaceae</taxon>
        <taxon>Lactobacillus</taxon>
    </lineage>
</organism>
<feature type="domain" description="HTH cro/C1-type" evidence="1">
    <location>
        <begin position="8"/>
        <end position="61"/>
    </location>
</feature>
<dbReference type="InterPro" id="IPR053163">
    <property type="entry name" value="HTH-type_regulator_Rgg"/>
</dbReference>
<dbReference type="SUPFAM" id="SSF47413">
    <property type="entry name" value="lambda repressor-like DNA-binding domains"/>
    <property type="match status" value="1"/>
</dbReference>
<dbReference type="EMBL" id="NGOH01000040">
    <property type="protein sequence ID" value="OYS13713.1"/>
    <property type="molecule type" value="Genomic_DNA"/>
</dbReference>
<gene>
    <name evidence="2" type="ORF">CBF50_03615</name>
</gene>
<reference evidence="2 3" key="2">
    <citation type="submission" date="2017-09" db="EMBL/GenBank/DDBJ databases">
        <title>Tripartite evolution among Lactobacillus johnsonii, Lactobacillus taiwanensis, Lactobacillus reuteri and their rodent host.</title>
        <authorList>
            <person name="Wang T."/>
            <person name="Knowles S."/>
            <person name="Cheng C."/>
        </authorList>
    </citation>
    <scope>NUCLEOTIDE SEQUENCE [LARGE SCALE GENOMIC DNA]</scope>
    <source>
        <strain evidence="2 3">117c</strain>
    </source>
</reference>
<name>A0A9X6P233_LACJH</name>
<reference evidence="2 3" key="1">
    <citation type="submission" date="2017-04" db="EMBL/GenBank/DDBJ databases">
        <authorList>
            <person name="Lin X.B."/>
            <person name="Stothard P."/>
            <person name="Tasseva G."/>
            <person name="Walter J."/>
        </authorList>
    </citation>
    <scope>NUCLEOTIDE SEQUENCE [LARGE SCALE GENOMIC DNA]</scope>
    <source>
        <strain evidence="2 3">117c</strain>
    </source>
</reference>
<dbReference type="Gene3D" id="1.10.260.40">
    <property type="entry name" value="lambda repressor-like DNA-binding domains"/>
    <property type="match status" value="1"/>
</dbReference>
<evidence type="ECO:0000313" key="2">
    <source>
        <dbReference type="EMBL" id="OYS13713.1"/>
    </source>
</evidence>
<dbReference type="InterPro" id="IPR010057">
    <property type="entry name" value="Transcription_activator_Rgg_C"/>
</dbReference>
<sequence length="270" mass="31235">MTTIGEALLNLRKQLGLTQTEMAANVVSTSFYSKVERNIHDIGTNDLLQILNKHQINPTYFFENLNDKENISEDIMNRISVAFEQKSRDKLLKIKQEIDLLPNNRQTEYYKLQLQLTLEVYLPKAKEIPIELKNKLKQYILVNNNWNIHSLQIFRETMRIYDIEELNFLVGTILAKYSNPNILQSSLQECIGAICINYLDNCYEKNSTKLIQEVLTYISTINSKGSLLFIKLLGKYYASVFQKDTATCQQITKVLKLAGYSDFVSMLPKV</sequence>
<dbReference type="PANTHER" id="PTHR37038">
    <property type="entry name" value="TRANSCRIPTIONAL REGULATOR-RELATED"/>
    <property type="match status" value="1"/>
</dbReference>